<evidence type="ECO:0000313" key="2">
    <source>
        <dbReference type="EMBL" id="MCU6792430.1"/>
    </source>
</evidence>
<evidence type="ECO:0000313" key="3">
    <source>
        <dbReference type="Proteomes" id="UP001652445"/>
    </source>
</evidence>
<comment type="caution">
    <text evidence="2">The sequence shown here is derived from an EMBL/GenBank/DDBJ whole genome shotgun (WGS) entry which is preliminary data.</text>
</comment>
<accession>A0ABT2UCW0</accession>
<protein>
    <recommendedName>
        <fullName evidence="4">DUF2178 domain-containing protein</fullName>
    </recommendedName>
</protein>
<sequence length="100" mass="11168">MDLNQWIGIIVMTLALLTAIVLLGSIYKVVKKNRGLDERNQLIRTRATSESGQFTLIGIIILLAITPFVEGLTVKIVLSSLLGVYLLSWTVFVIYFSKKI</sequence>
<feature type="transmembrane region" description="Helical" evidence="1">
    <location>
        <begin position="51"/>
        <end position="70"/>
    </location>
</feature>
<gene>
    <name evidence="2" type="ORF">OB236_09845</name>
</gene>
<dbReference type="EMBL" id="JAOQIO010000023">
    <property type="protein sequence ID" value="MCU6792430.1"/>
    <property type="molecule type" value="Genomic_DNA"/>
</dbReference>
<keyword evidence="3" id="KW-1185">Reference proteome</keyword>
<organism evidence="2 3">
    <name type="scientific">Paenibacillus baimaensis</name>
    <dbReference type="NCBI Taxonomy" id="2982185"/>
    <lineage>
        <taxon>Bacteria</taxon>
        <taxon>Bacillati</taxon>
        <taxon>Bacillota</taxon>
        <taxon>Bacilli</taxon>
        <taxon>Bacillales</taxon>
        <taxon>Paenibacillaceae</taxon>
        <taxon>Paenibacillus</taxon>
    </lineage>
</organism>
<keyword evidence="1" id="KW-0812">Transmembrane</keyword>
<dbReference type="RefSeq" id="WP_262683821.1">
    <property type="nucleotide sequence ID" value="NZ_JAOQIO010000023.1"/>
</dbReference>
<feature type="transmembrane region" description="Helical" evidence="1">
    <location>
        <begin position="6"/>
        <end position="30"/>
    </location>
</feature>
<keyword evidence="1" id="KW-1133">Transmembrane helix</keyword>
<evidence type="ECO:0000256" key="1">
    <source>
        <dbReference type="SAM" id="Phobius"/>
    </source>
</evidence>
<feature type="transmembrane region" description="Helical" evidence="1">
    <location>
        <begin position="76"/>
        <end position="96"/>
    </location>
</feature>
<reference evidence="2 3" key="1">
    <citation type="submission" date="2022-09" db="EMBL/GenBank/DDBJ databases">
        <authorList>
            <person name="Han X.L."/>
            <person name="Wang Q."/>
            <person name="Lu T."/>
        </authorList>
    </citation>
    <scope>NUCLEOTIDE SEQUENCE [LARGE SCALE GENOMIC DNA]</scope>
    <source>
        <strain evidence="2 3">WQ 127069</strain>
    </source>
</reference>
<name>A0ABT2UCW0_9BACL</name>
<evidence type="ECO:0008006" key="4">
    <source>
        <dbReference type="Google" id="ProtNLM"/>
    </source>
</evidence>
<keyword evidence="1" id="KW-0472">Membrane</keyword>
<proteinExistence type="predicted"/>
<dbReference type="Proteomes" id="UP001652445">
    <property type="component" value="Unassembled WGS sequence"/>
</dbReference>